<dbReference type="SUPFAM" id="SSF51126">
    <property type="entry name" value="Pectin lyase-like"/>
    <property type="match status" value="1"/>
</dbReference>
<dbReference type="EMBL" id="BARU01038799">
    <property type="protein sequence ID" value="GAH88214.1"/>
    <property type="molecule type" value="Genomic_DNA"/>
</dbReference>
<evidence type="ECO:0000313" key="1">
    <source>
        <dbReference type="EMBL" id="GAH88214.1"/>
    </source>
</evidence>
<proteinExistence type="predicted"/>
<feature type="non-terminal residue" evidence="1">
    <location>
        <position position="1"/>
    </location>
</feature>
<evidence type="ECO:0008006" key="2">
    <source>
        <dbReference type="Google" id="ProtNLM"/>
    </source>
</evidence>
<reference evidence="1" key="1">
    <citation type="journal article" date="2014" name="Front. Microbiol.">
        <title>High frequency of phylogenetically diverse reductive dehalogenase-homologous genes in deep subseafloor sedimentary metagenomes.</title>
        <authorList>
            <person name="Kawai M."/>
            <person name="Futagami T."/>
            <person name="Toyoda A."/>
            <person name="Takaki Y."/>
            <person name="Nishi S."/>
            <person name="Hori S."/>
            <person name="Arai W."/>
            <person name="Tsubouchi T."/>
            <person name="Morono Y."/>
            <person name="Uchiyama I."/>
            <person name="Ito T."/>
            <person name="Fujiyama A."/>
            <person name="Inagaki F."/>
            <person name="Takami H."/>
        </authorList>
    </citation>
    <scope>NUCLEOTIDE SEQUENCE</scope>
    <source>
        <strain evidence="1">Expedition CK06-06</strain>
    </source>
</reference>
<protein>
    <recommendedName>
        <fullName evidence="2">Right handed beta helix domain-containing protein</fullName>
    </recommendedName>
</protein>
<organism evidence="1">
    <name type="scientific">marine sediment metagenome</name>
    <dbReference type="NCBI Taxonomy" id="412755"/>
    <lineage>
        <taxon>unclassified sequences</taxon>
        <taxon>metagenomes</taxon>
        <taxon>ecological metagenomes</taxon>
    </lineage>
</organism>
<name>X1KDE4_9ZZZZ</name>
<accession>X1KDE4</accession>
<dbReference type="AlphaFoldDB" id="X1KDE4"/>
<gene>
    <name evidence="1" type="ORF">S03H2_60236</name>
</gene>
<dbReference type="InterPro" id="IPR011050">
    <property type="entry name" value="Pectin_lyase_fold/virulence"/>
</dbReference>
<sequence>VVGGIVRNNFVSHANEVNMELVATTGLKVYNNTLWGTGGSSYSRCVNIYGTATSGLDITNNIIHGLVQDYGVTGYTLTNNVQGLASSIPWFVDVFGGNLHLTELATGALDAAVVLAGITDDIDGGPRPVGAFPDIGADEYGSPAGDADYDGLVDGLDYVIWSSNYNLPGTWSDANFSGDAMVDGLDYVIWSNNYGFGYPVSPGGAVPEPACGVLLVLGILALRRRRA</sequence>
<comment type="caution">
    <text evidence="1">The sequence shown here is derived from an EMBL/GenBank/DDBJ whole genome shotgun (WGS) entry which is preliminary data.</text>
</comment>